<dbReference type="SMART" id="SM00132">
    <property type="entry name" value="LIM"/>
    <property type="match status" value="1"/>
</dbReference>
<dbReference type="PANTHER" id="PTHR24213">
    <property type="entry name" value="ACTIN-BINDING LIM PROTEIN"/>
    <property type="match status" value="1"/>
</dbReference>
<dbReference type="GO" id="GO:0046872">
    <property type="term" value="F:metal ion binding"/>
    <property type="evidence" value="ECO:0007669"/>
    <property type="project" value="UniProtKB-KW"/>
</dbReference>
<dbReference type="EMBL" id="JH925400">
    <property type="protein sequence ID" value="EKE42541.1"/>
    <property type="molecule type" value="Genomic_DNA"/>
</dbReference>
<dbReference type="Gene3D" id="2.60.40.640">
    <property type="match status" value="1"/>
</dbReference>
<dbReference type="OMA" id="SFPKMEF"/>
<dbReference type="VEuPathDB" id="AmoebaDB:ENU1_017840"/>
<accession>K2GIG3</accession>
<sequence>MSLDKAITVAEEAINFDNLEDDYNAISKYKEAVEYLKLAHSDPSNAESYSVILNKVMEYNERIEYLAELHPGDTKFEELLKAPFVLDQPLSNNTPTQAPVLEEPKPIVTQPVEQPKPIEQPKPQNVEQPKPIVTQPIEQPKPQSVEPILSQQQEKPQEIIKPLFPEPSQPIEEKKDNTVIEQGEEQQNKSKVLVGAVKVMPTTDISQQPTNIKVNQPEEKQVQPTFNIVQSTPMPTTGVVPVMMPMTQPVINPMMTSVNGYLPVITPQGPMLMPTTQPSSLQQPVFPHFGTEPSSSLIGGPIIPITSAPIQSVQEQKPKIPKQSTTALRTAFIRSKLSLEHPSTLNGLKAWKLAKPLAEKGKEFDSQTKYADALAYYETALDYFAQALRAPELTDTMKKQLKEEVKAYLTRAEQIKPVVVEFLKQNPTYFGEVDNEDSQRLETCIVCNKRIEGEFVSALGYNYHPQCFVANVNCKLCGKPFSFPKMEFKIYNDQAYHPLCFEGVTGLEKEITYTPTFQHGTIFYKVKLPKKIFNVNDSFMYDITIDNSTNCCINYIETGLLCEETRFSRGFSGEMKGETTKTEMAKKKIMFEGKVMRNGVITKSEMFSIGMVRPSHHNDIMFYRGYKFVVSLKVSGVALGPKEIVFPIYINE</sequence>
<evidence type="ECO:0000313" key="6">
    <source>
        <dbReference type="Proteomes" id="UP000006769"/>
    </source>
</evidence>
<dbReference type="SUPFAM" id="SSF57716">
    <property type="entry name" value="Glucocorticoid receptor-like (DNA-binding domain)"/>
    <property type="match status" value="1"/>
</dbReference>
<feature type="domain" description="LIM zinc-binding" evidence="3">
    <location>
        <begin position="443"/>
        <end position="500"/>
    </location>
</feature>
<protein>
    <submittedName>
        <fullName evidence="5">MIT domain containing protein</fullName>
    </submittedName>
</protein>
<dbReference type="SUPFAM" id="SSF116846">
    <property type="entry name" value="MIT domain"/>
    <property type="match status" value="2"/>
</dbReference>
<dbReference type="AlphaFoldDB" id="K2GIG3"/>
<name>K2GIG3_ENTNP</name>
<dbReference type="Pfam" id="PF04212">
    <property type="entry name" value="MIT"/>
    <property type="match status" value="2"/>
</dbReference>
<evidence type="ECO:0000313" key="5">
    <source>
        <dbReference type="EMBL" id="EKE42541.1"/>
    </source>
</evidence>
<dbReference type="FunFam" id="2.10.110.10:FF:000161">
    <property type="entry name" value="MIT domain containing protein"/>
    <property type="match status" value="1"/>
</dbReference>
<dbReference type="GeneID" id="20071295"/>
<dbReference type="GO" id="GO:0030032">
    <property type="term" value="P:lamellipodium assembly"/>
    <property type="evidence" value="ECO:0007669"/>
    <property type="project" value="TreeGrafter"/>
</dbReference>
<dbReference type="CDD" id="cd02656">
    <property type="entry name" value="MIT"/>
    <property type="match status" value="1"/>
</dbReference>
<gene>
    <name evidence="5" type="ORF">ENU1_017840</name>
</gene>
<evidence type="ECO:0000256" key="1">
    <source>
        <dbReference type="ARBA" id="ARBA00022723"/>
    </source>
</evidence>
<dbReference type="RefSeq" id="XP_008855121.1">
    <property type="nucleotide sequence ID" value="XM_008856899.1"/>
</dbReference>
<dbReference type="SMART" id="SM00745">
    <property type="entry name" value="MIT"/>
    <property type="match status" value="2"/>
</dbReference>
<dbReference type="OrthoDB" id="29072at2759"/>
<evidence type="ECO:0000259" key="4">
    <source>
        <dbReference type="SMART" id="SM00745"/>
    </source>
</evidence>
<feature type="domain" description="MIT" evidence="4">
    <location>
        <begin position="1"/>
        <end position="76"/>
    </location>
</feature>
<dbReference type="InterPro" id="IPR001781">
    <property type="entry name" value="Znf_LIM"/>
</dbReference>
<dbReference type="InterPro" id="IPR007330">
    <property type="entry name" value="MIT_dom"/>
</dbReference>
<dbReference type="GO" id="GO:0051015">
    <property type="term" value="F:actin filament binding"/>
    <property type="evidence" value="ECO:0007669"/>
    <property type="project" value="TreeGrafter"/>
</dbReference>
<dbReference type="InterPro" id="IPR036181">
    <property type="entry name" value="MIT_dom_sf"/>
</dbReference>
<keyword evidence="2" id="KW-0862">Zinc</keyword>
<dbReference type="PANTHER" id="PTHR24213:SF9">
    <property type="entry name" value="UNCOORDINATED 115A, ISOFORM B-RELATED"/>
    <property type="match status" value="1"/>
</dbReference>
<dbReference type="Proteomes" id="UP000006769">
    <property type="component" value="Unassembled WGS sequence"/>
</dbReference>
<proteinExistence type="predicted"/>
<reference evidence="5 6" key="1">
    <citation type="submission" date="2011-11" db="EMBL/GenBank/DDBJ databases">
        <authorList>
            <person name="Hannick L."/>
            <person name="Karamycheva S."/>
            <person name="Lorenzi H."/>
            <person name="Caler E."/>
        </authorList>
    </citation>
    <scope>NUCLEOTIDE SEQUENCE [LARGE SCALE GENOMIC DNA]</scope>
    <source>
        <strain evidence="5 6">P19</strain>
    </source>
</reference>
<dbReference type="InterPro" id="IPR051618">
    <property type="entry name" value="Actin-binding_LIM"/>
</dbReference>
<dbReference type="GO" id="GO:0015629">
    <property type="term" value="C:actin cytoskeleton"/>
    <property type="evidence" value="ECO:0007669"/>
    <property type="project" value="TreeGrafter"/>
</dbReference>
<evidence type="ECO:0000259" key="3">
    <source>
        <dbReference type="SMART" id="SM00132"/>
    </source>
</evidence>
<dbReference type="Gene3D" id="2.10.110.10">
    <property type="entry name" value="Cysteine Rich Protein"/>
    <property type="match status" value="1"/>
</dbReference>
<dbReference type="Gene3D" id="1.20.58.80">
    <property type="entry name" value="Phosphotransferase system, lactose/cellobiose-type IIA subunit"/>
    <property type="match status" value="2"/>
</dbReference>
<organism evidence="5 6">
    <name type="scientific">Entamoeba nuttalli (strain P19)</name>
    <name type="common">Amoeba</name>
    <dbReference type="NCBI Taxonomy" id="1076696"/>
    <lineage>
        <taxon>Eukaryota</taxon>
        <taxon>Amoebozoa</taxon>
        <taxon>Evosea</taxon>
        <taxon>Archamoebae</taxon>
        <taxon>Mastigamoebida</taxon>
        <taxon>Entamoebidae</taxon>
        <taxon>Entamoeba</taxon>
    </lineage>
</organism>
<evidence type="ECO:0000256" key="2">
    <source>
        <dbReference type="ARBA" id="ARBA00022833"/>
    </source>
</evidence>
<dbReference type="InterPro" id="IPR014752">
    <property type="entry name" value="Arrestin-like_C"/>
</dbReference>
<feature type="domain" description="MIT" evidence="4">
    <location>
        <begin position="347"/>
        <end position="425"/>
    </location>
</feature>
<keyword evidence="1" id="KW-0479">Metal-binding</keyword>